<dbReference type="Proteomes" id="UP000284375">
    <property type="component" value="Unassembled WGS sequence"/>
</dbReference>
<gene>
    <name evidence="2" type="ORF">VSDG_05586</name>
</gene>
<dbReference type="EMBL" id="LJZO01000019">
    <property type="protein sequence ID" value="ROV96663.1"/>
    <property type="molecule type" value="Genomic_DNA"/>
</dbReference>
<sequence length="136" mass="14577">MLFSCFNVITMSAVAAQAWELKWYGGINLDCSAIPAAATDYFIRTYGGHHLPSPCVPVNGTARGVSCHSELYDYGVLASAEGCDRELGRGSAEVFGAGCCRFYDNAQCQGTPYLQLPEGQCYSEIVITGFTCSDSC</sequence>
<evidence type="ECO:0000256" key="1">
    <source>
        <dbReference type="SAM" id="SignalP"/>
    </source>
</evidence>
<accession>A0A423W037</accession>
<organism evidence="2 3">
    <name type="scientific">Cytospora chrysosperma</name>
    <name type="common">Cytospora canker fungus</name>
    <name type="synonym">Sphaeria chrysosperma</name>
    <dbReference type="NCBI Taxonomy" id="252740"/>
    <lineage>
        <taxon>Eukaryota</taxon>
        <taxon>Fungi</taxon>
        <taxon>Dikarya</taxon>
        <taxon>Ascomycota</taxon>
        <taxon>Pezizomycotina</taxon>
        <taxon>Sordariomycetes</taxon>
        <taxon>Sordariomycetidae</taxon>
        <taxon>Diaporthales</taxon>
        <taxon>Cytosporaceae</taxon>
        <taxon>Cytospora</taxon>
    </lineage>
</organism>
<evidence type="ECO:0000313" key="2">
    <source>
        <dbReference type="EMBL" id="ROV96663.1"/>
    </source>
</evidence>
<proteinExistence type="predicted"/>
<protein>
    <submittedName>
        <fullName evidence="2">Uncharacterized protein</fullName>
    </submittedName>
</protein>
<reference evidence="2 3" key="1">
    <citation type="submission" date="2015-09" db="EMBL/GenBank/DDBJ databases">
        <title>Host preference determinants of Valsa canker pathogens revealed by comparative genomics.</title>
        <authorList>
            <person name="Yin Z."/>
            <person name="Huang L."/>
        </authorList>
    </citation>
    <scope>NUCLEOTIDE SEQUENCE [LARGE SCALE GENOMIC DNA]</scope>
    <source>
        <strain evidence="2 3">YSFL</strain>
    </source>
</reference>
<keyword evidence="1" id="KW-0732">Signal</keyword>
<evidence type="ECO:0000313" key="3">
    <source>
        <dbReference type="Proteomes" id="UP000284375"/>
    </source>
</evidence>
<dbReference type="AlphaFoldDB" id="A0A423W037"/>
<name>A0A423W037_CYTCH</name>
<feature type="chain" id="PRO_5019199533" evidence="1">
    <location>
        <begin position="19"/>
        <end position="136"/>
    </location>
</feature>
<comment type="caution">
    <text evidence="2">The sequence shown here is derived from an EMBL/GenBank/DDBJ whole genome shotgun (WGS) entry which is preliminary data.</text>
</comment>
<feature type="signal peptide" evidence="1">
    <location>
        <begin position="1"/>
        <end position="18"/>
    </location>
</feature>
<keyword evidence="3" id="KW-1185">Reference proteome</keyword>
<dbReference type="OrthoDB" id="5181552at2759"/>